<evidence type="ECO:0000256" key="2">
    <source>
        <dbReference type="SAM" id="Phobius"/>
    </source>
</evidence>
<evidence type="ECO:0000313" key="3">
    <source>
        <dbReference type="EMBL" id="MPN10337.1"/>
    </source>
</evidence>
<reference evidence="3" key="1">
    <citation type="submission" date="2019-08" db="EMBL/GenBank/DDBJ databases">
        <authorList>
            <person name="Kucharzyk K."/>
            <person name="Murdoch R.W."/>
            <person name="Higgins S."/>
            <person name="Loffler F."/>
        </authorList>
    </citation>
    <scope>NUCLEOTIDE SEQUENCE</scope>
</reference>
<sequence length="139" mass="15920">MKTPLIVIAALVIAIIIVYFIARARVAKNMRVQLKPYELEPGSTRPFFEGNGVKYDEEKYMAYLSDYASKMPDAQIAFTIAQRGKRTDVWNVKFCEALRIEQERRDALKKASGEIDGEADEDEYDEDETLGDDKEEDDN</sequence>
<protein>
    <submittedName>
        <fullName evidence="3">Uncharacterized protein</fullName>
    </submittedName>
</protein>
<name>A0A645F7Y4_9ZZZZ</name>
<proteinExistence type="predicted"/>
<keyword evidence="2" id="KW-0812">Transmembrane</keyword>
<keyword evidence="2" id="KW-0472">Membrane</keyword>
<feature type="region of interest" description="Disordered" evidence="1">
    <location>
        <begin position="109"/>
        <end position="139"/>
    </location>
</feature>
<gene>
    <name evidence="3" type="ORF">SDC9_157632</name>
</gene>
<dbReference type="EMBL" id="VSSQ01056479">
    <property type="protein sequence ID" value="MPN10337.1"/>
    <property type="molecule type" value="Genomic_DNA"/>
</dbReference>
<feature type="transmembrane region" description="Helical" evidence="2">
    <location>
        <begin position="6"/>
        <end position="22"/>
    </location>
</feature>
<evidence type="ECO:0000256" key="1">
    <source>
        <dbReference type="SAM" id="MobiDB-lite"/>
    </source>
</evidence>
<organism evidence="3">
    <name type="scientific">bioreactor metagenome</name>
    <dbReference type="NCBI Taxonomy" id="1076179"/>
    <lineage>
        <taxon>unclassified sequences</taxon>
        <taxon>metagenomes</taxon>
        <taxon>ecological metagenomes</taxon>
    </lineage>
</organism>
<accession>A0A645F7Y4</accession>
<keyword evidence="2" id="KW-1133">Transmembrane helix</keyword>
<dbReference type="AlphaFoldDB" id="A0A645F7Y4"/>
<comment type="caution">
    <text evidence="3">The sequence shown here is derived from an EMBL/GenBank/DDBJ whole genome shotgun (WGS) entry which is preliminary data.</text>
</comment>
<feature type="compositionally biased region" description="Acidic residues" evidence="1">
    <location>
        <begin position="115"/>
        <end position="139"/>
    </location>
</feature>